<evidence type="ECO:0000259" key="2">
    <source>
        <dbReference type="Pfam" id="PF00248"/>
    </source>
</evidence>
<dbReference type="AlphaFoldDB" id="A0A149PXR4"/>
<dbReference type="InterPro" id="IPR050523">
    <property type="entry name" value="AKR_Detox_Biosynth"/>
</dbReference>
<comment type="caution">
    <text evidence="3">The sequence shown here is derived from an EMBL/GenBank/DDBJ whole genome shotgun (WGS) entry which is preliminary data.</text>
</comment>
<dbReference type="Gene3D" id="3.20.20.100">
    <property type="entry name" value="NADP-dependent oxidoreductase domain"/>
    <property type="match status" value="1"/>
</dbReference>
<dbReference type="OrthoDB" id="5488419at2"/>
<dbReference type="InterPro" id="IPR036812">
    <property type="entry name" value="NAD(P)_OxRdtase_dom_sf"/>
</dbReference>
<sequence length="126" mass="13526">MYQWTSAEYADSDRNRNTIDAVIRVANDIGAMPAQVSLSWLSDRPAVTAPIIGARTLQHLTEALGAVDLTLNSDSTTFLDAVSAPLSGGYPYEAFGSGQRMRFVDSPTQALKSLVSEGSKHPLGRI</sequence>
<evidence type="ECO:0000313" key="4">
    <source>
        <dbReference type="Proteomes" id="UP000075613"/>
    </source>
</evidence>
<dbReference type="InterPro" id="IPR023210">
    <property type="entry name" value="NADP_OxRdtase_dom"/>
</dbReference>
<dbReference type="PANTHER" id="PTHR43364:SF4">
    <property type="entry name" value="NAD(P)-LINKED OXIDOREDUCTASE SUPERFAMILY PROTEIN"/>
    <property type="match status" value="1"/>
</dbReference>
<accession>A0A149PXR4</accession>
<evidence type="ECO:0000256" key="1">
    <source>
        <dbReference type="ARBA" id="ARBA00023002"/>
    </source>
</evidence>
<proteinExistence type="predicted"/>
<dbReference type="Pfam" id="PF00248">
    <property type="entry name" value="Aldo_ket_red"/>
    <property type="match status" value="1"/>
</dbReference>
<dbReference type="GO" id="GO:0005829">
    <property type="term" value="C:cytosol"/>
    <property type="evidence" value="ECO:0007669"/>
    <property type="project" value="TreeGrafter"/>
</dbReference>
<dbReference type="SUPFAM" id="SSF51430">
    <property type="entry name" value="NAD(P)-linked oxidoreductase"/>
    <property type="match status" value="1"/>
</dbReference>
<dbReference type="GO" id="GO:0016491">
    <property type="term" value="F:oxidoreductase activity"/>
    <property type="evidence" value="ECO:0007669"/>
    <property type="project" value="UniProtKB-KW"/>
</dbReference>
<keyword evidence="4" id="KW-1185">Reference proteome</keyword>
<keyword evidence="1" id="KW-0560">Oxidoreductase</keyword>
<name>A0A149PXR4_9BURK</name>
<dbReference type="STRING" id="1399968.CI15_06320"/>
<dbReference type="EMBL" id="LRBG01000004">
    <property type="protein sequence ID" value="KXU89799.1"/>
    <property type="molecule type" value="Genomic_DNA"/>
</dbReference>
<dbReference type="PANTHER" id="PTHR43364">
    <property type="entry name" value="NADH-SPECIFIC METHYLGLYOXAL REDUCTASE-RELATED"/>
    <property type="match status" value="1"/>
</dbReference>
<organism evidence="3 4">
    <name type="scientific">Paraburkholderia monticola</name>
    <dbReference type="NCBI Taxonomy" id="1399968"/>
    <lineage>
        <taxon>Bacteria</taxon>
        <taxon>Pseudomonadati</taxon>
        <taxon>Pseudomonadota</taxon>
        <taxon>Betaproteobacteria</taxon>
        <taxon>Burkholderiales</taxon>
        <taxon>Burkholderiaceae</taxon>
        <taxon>Paraburkholderia</taxon>
    </lineage>
</organism>
<dbReference type="Proteomes" id="UP000075613">
    <property type="component" value="Unassembled WGS sequence"/>
</dbReference>
<gene>
    <name evidence="3" type="ORF">CI15_06320</name>
</gene>
<protein>
    <recommendedName>
        <fullName evidence="2">NADP-dependent oxidoreductase domain-containing protein</fullName>
    </recommendedName>
</protein>
<evidence type="ECO:0000313" key="3">
    <source>
        <dbReference type="EMBL" id="KXU89799.1"/>
    </source>
</evidence>
<feature type="domain" description="NADP-dependent oxidoreductase" evidence="2">
    <location>
        <begin position="13"/>
        <end position="82"/>
    </location>
</feature>
<reference evidence="3 4" key="1">
    <citation type="journal article" date="2015" name="Int. J. Syst. Evol. Microbiol.">
        <title>Burkholderia monticola sp. nov., isolated from mountain soil.</title>
        <authorList>
            <person name="Baek I."/>
            <person name="Seo B."/>
            <person name="Lee I."/>
            <person name="Yi H."/>
            <person name="Chun J."/>
        </authorList>
    </citation>
    <scope>NUCLEOTIDE SEQUENCE [LARGE SCALE GENOMIC DNA]</scope>
    <source>
        <strain evidence="3 4">JC2948</strain>
    </source>
</reference>